<dbReference type="RefSeq" id="WP_082123895.1">
    <property type="nucleotide sequence ID" value="NZ_WYDN01000004.1"/>
</dbReference>
<dbReference type="SMART" id="SM00530">
    <property type="entry name" value="HTH_XRE"/>
    <property type="match status" value="1"/>
</dbReference>
<feature type="domain" description="HTH cro/C1-type" evidence="1">
    <location>
        <begin position="17"/>
        <end position="68"/>
    </location>
</feature>
<protein>
    <submittedName>
        <fullName evidence="2">Helix-turn-helix domain-containing protein</fullName>
    </submittedName>
</protein>
<dbReference type="CDD" id="cd00093">
    <property type="entry name" value="HTH_XRE"/>
    <property type="match status" value="1"/>
</dbReference>
<evidence type="ECO:0000313" key="2">
    <source>
        <dbReference type="EMBL" id="NAZ15783.1"/>
    </source>
</evidence>
<name>A0A6L9G490_9MICC</name>
<accession>A0A6L9G490</accession>
<reference evidence="2 3" key="1">
    <citation type="submission" date="2020-01" db="EMBL/GenBank/DDBJ databases">
        <title>Glutamicibacter soli M275.</title>
        <authorList>
            <person name="Meng X."/>
        </authorList>
    </citation>
    <scope>NUCLEOTIDE SEQUENCE [LARGE SCALE GENOMIC DNA]</scope>
    <source>
        <strain evidence="2 3">M275</strain>
    </source>
</reference>
<comment type="caution">
    <text evidence="2">The sequence shown here is derived from an EMBL/GenBank/DDBJ whole genome shotgun (WGS) entry which is preliminary data.</text>
</comment>
<dbReference type="InterPro" id="IPR001387">
    <property type="entry name" value="Cro/C1-type_HTH"/>
</dbReference>
<sequence length="195" mass="21162">MKTIDSAKALGAAARGARIERGLSQQALADLNGLSRKFIGDLESGKNSLELGPALKVASSLGIHWGAPDPSPQMVLDQVAKDIAEELSQGEREFALRIAMDALKRLKSMRPQRLKKPGSTGSAKFDALLAAGARLVMEGNSPHLPRWGAKLPEPWFPGDDTRTMGEAFRNLTIRRTPKKFADFNIFIKDNSLEAA</sequence>
<dbReference type="PROSITE" id="PS50943">
    <property type="entry name" value="HTH_CROC1"/>
    <property type="match status" value="1"/>
</dbReference>
<dbReference type="SUPFAM" id="SSF47413">
    <property type="entry name" value="lambda repressor-like DNA-binding domains"/>
    <property type="match status" value="1"/>
</dbReference>
<gene>
    <name evidence="2" type="ORF">GT020_06820</name>
</gene>
<evidence type="ECO:0000313" key="3">
    <source>
        <dbReference type="Proteomes" id="UP000477543"/>
    </source>
</evidence>
<organism evidence="2 3">
    <name type="scientific">Glutamicibacter soli</name>
    <dbReference type="NCBI Taxonomy" id="453836"/>
    <lineage>
        <taxon>Bacteria</taxon>
        <taxon>Bacillati</taxon>
        <taxon>Actinomycetota</taxon>
        <taxon>Actinomycetes</taxon>
        <taxon>Micrococcales</taxon>
        <taxon>Micrococcaceae</taxon>
        <taxon>Glutamicibacter</taxon>
    </lineage>
</organism>
<dbReference type="Proteomes" id="UP000477543">
    <property type="component" value="Unassembled WGS sequence"/>
</dbReference>
<dbReference type="Gene3D" id="1.10.260.40">
    <property type="entry name" value="lambda repressor-like DNA-binding domains"/>
    <property type="match status" value="1"/>
</dbReference>
<dbReference type="Pfam" id="PF01381">
    <property type="entry name" value="HTH_3"/>
    <property type="match status" value="1"/>
</dbReference>
<dbReference type="GO" id="GO:0003677">
    <property type="term" value="F:DNA binding"/>
    <property type="evidence" value="ECO:0007669"/>
    <property type="project" value="InterPro"/>
</dbReference>
<evidence type="ECO:0000259" key="1">
    <source>
        <dbReference type="PROSITE" id="PS50943"/>
    </source>
</evidence>
<dbReference type="EMBL" id="WYDN01000004">
    <property type="protein sequence ID" value="NAZ15783.1"/>
    <property type="molecule type" value="Genomic_DNA"/>
</dbReference>
<proteinExistence type="predicted"/>
<dbReference type="AlphaFoldDB" id="A0A6L9G490"/>
<dbReference type="InterPro" id="IPR010982">
    <property type="entry name" value="Lambda_DNA-bd_dom_sf"/>
</dbReference>